<dbReference type="CDD" id="cd00090">
    <property type="entry name" value="HTH_ARSR"/>
    <property type="match status" value="1"/>
</dbReference>
<sequence length="118" mass="13670">MNTTFSALAEPNRLNIVELLCGGPLPVGEISDRIGLGQPQTSRHLRILGEANLVEVQPVANRRIYKLRSEPFQDLDSWLIPFRRTWEERLDRFDEFLQKLHGEQKNKEEGRSSSNDQR</sequence>
<dbReference type="EMBL" id="JASKHM010000002">
    <property type="protein sequence ID" value="MEQ4481905.1"/>
    <property type="molecule type" value="Genomic_DNA"/>
</dbReference>
<feature type="domain" description="HTH arsR-type" evidence="2">
    <location>
        <begin position="1"/>
        <end position="87"/>
    </location>
</feature>
<evidence type="ECO:0000313" key="4">
    <source>
        <dbReference type="Proteomes" id="UP001493487"/>
    </source>
</evidence>
<evidence type="ECO:0000313" key="3">
    <source>
        <dbReference type="EMBL" id="MEQ4481905.1"/>
    </source>
</evidence>
<dbReference type="NCBIfam" id="NF033788">
    <property type="entry name" value="HTH_metalloreg"/>
    <property type="match status" value="1"/>
</dbReference>
<dbReference type="Gene3D" id="1.10.10.10">
    <property type="entry name" value="Winged helix-like DNA-binding domain superfamily/Winged helix DNA-binding domain"/>
    <property type="match status" value="1"/>
</dbReference>
<dbReference type="PANTHER" id="PTHR38600:SF1">
    <property type="entry name" value="TRANSCRIPTIONAL REGULATORY PROTEIN"/>
    <property type="match status" value="1"/>
</dbReference>
<dbReference type="PRINTS" id="PR00778">
    <property type="entry name" value="HTHARSR"/>
</dbReference>
<accession>A0ABV1KPB7</accession>
<proteinExistence type="predicted"/>
<dbReference type="SUPFAM" id="SSF46785">
    <property type="entry name" value="Winged helix' DNA-binding domain"/>
    <property type="match status" value="1"/>
</dbReference>
<dbReference type="RefSeq" id="WP_232189331.1">
    <property type="nucleotide sequence ID" value="NZ_JAIOAP010000019.1"/>
</dbReference>
<name>A0ABV1KPB7_9BACL</name>
<dbReference type="PROSITE" id="PS50987">
    <property type="entry name" value="HTH_ARSR_2"/>
    <property type="match status" value="1"/>
</dbReference>
<comment type="caution">
    <text evidence="3">The sequence shown here is derived from an EMBL/GenBank/DDBJ whole genome shotgun (WGS) entry which is preliminary data.</text>
</comment>
<evidence type="ECO:0000256" key="1">
    <source>
        <dbReference type="ARBA" id="ARBA00023125"/>
    </source>
</evidence>
<protein>
    <submittedName>
        <fullName evidence="3">Metalloregulator ArsR/SmtB family transcription factor</fullName>
    </submittedName>
</protein>
<dbReference type="InterPro" id="IPR036390">
    <property type="entry name" value="WH_DNA-bd_sf"/>
</dbReference>
<reference evidence="3 4" key="1">
    <citation type="journal article" date="2023" name="Genome Announc.">
        <title>Pan-Genome Analyses of the Genus Cohnella and Proposal of the Novel Species Cohnella silvisoli sp. nov., Isolated from Forest Soil.</title>
        <authorList>
            <person name="Wang C."/>
            <person name="Mao L."/>
            <person name="Bao G."/>
            <person name="Zhu H."/>
        </authorList>
    </citation>
    <scope>NUCLEOTIDE SEQUENCE [LARGE SCALE GENOMIC DNA]</scope>
    <source>
        <strain evidence="3 4">NL03-T5-1</strain>
    </source>
</reference>
<dbReference type="Proteomes" id="UP001493487">
    <property type="component" value="Unassembled WGS sequence"/>
</dbReference>
<keyword evidence="4" id="KW-1185">Reference proteome</keyword>
<organism evidence="3 4">
    <name type="scientific">Cohnella silvisoli</name>
    <dbReference type="NCBI Taxonomy" id="2873699"/>
    <lineage>
        <taxon>Bacteria</taxon>
        <taxon>Bacillati</taxon>
        <taxon>Bacillota</taxon>
        <taxon>Bacilli</taxon>
        <taxon>Bacillales</taxon>
        <taxon>Paenibacillaceae</taxon>
        <taxon>Cohnella</taxon>
    </lineage>
</organism>
<dbReference type="InterPro" id="IPR011991">
    <property type="entry name" value="ArsR-like_HTH"/>
</dbReference>
<dbReference type="Pfam" id="PF01022">
    <property type="entry name" value="HTH_5"/>
    <property type="match status" value="1"/>
</dbReference>
<keyword evidence="1" id="KW-0238">DNA-binding</keyword>
<gene>
    <name evidence="3" type="ORF">QJS35_05800</name>
</gene>
<dbReference type="PANTHER" id="PTHR38600">
    <property type="entry name" value="TRANSCRIPTIONAL REGULATORY PROTEIN"/>
    <property type="match status" value="1"/>
</dbReference>
<dbReference type="InterPro" id="IPR036388">
    <property type="entry name" value="WH-like_DNA-bd_sf"/>
</dbReference>
<dbReference type="SMART" id="SM00418">
    <property type="entry name" value="HTH_ARSR"/>
    <property type="match status" value="1"/>
</dbReference>
<dbReference type="InterPro" id="IPR001845">
    <property type="entry name" value="HTH_ArsR_DNA-bd_dom"/>
</dbReference>
<evidence type="ECO:0000259" key="2">
    <source>
        <dbReference type="PROSITE" id="PS50987"/>
    </source>
</evidence>